<reference evidence="2 3" key="1">
    <citation type="submission" date="2019-07" db="EMBL/GenBank/DDBJ databases">
        <title>Genome assembly of Bacillus simplex strain GGC-P6A.</title>
        <authorList>
            <person name="Jennings M.E."/>
            <person name="Barton H.A."/>
        </authorList>
    </citation>
    <scope>NUCLEOTIDE SEQUENCE [LARGE SCALE GENOMIC DNA]</scope>
    <source>
        <strain evidence="2 3">GGC-P6A</strain>
    </source>
</reference>
<evidence type="ECO:0000256" key="1">
    <source>
        <dbReference type="SAM" id="Coils"/>
    </source>
</evidence>
<name>A0A8B5XPY7_9BACI</name>
<dbReference type="AlphaFoldDB" id="A0A8B5XPY7"/>
<proteinExistence type="predicted"/>
<evidence type="ECO:0000313" key="2">
    <source>
        <dbReference type="EMBL" id="TVX75748.1"/>
    </source>
</evidence>
<evidence type="ECO:0000313" key="3">
    <source>
        <dbReference type="Proteomes" id="UP000317770"/>
    </source>
</evidence>
<dbReference type="EMBL" id="VNKI01000024">
    <property type="protein sequence ID" value="TVX75748.1"/>
    <property type="molecule type" value="Genomic_DNA"/>
</dbReference>
<sequence>MKKEKADFLEVNELLNRVEKQHEELRKITGEDEPYPCCSQLHQNKPLGSQGVYRLSHLWFMYDFIQLKKDISSKSSSDIGPAYARYYDSHTCHPTHCYYKRKRLQLSMISRKIWTLIL</sequence>
<dbReference type="Proteomes" id="UP000317770">
    <property type="component" value="Unassembled WGS sequence"/>
</dbReference>
<keyword evidence="1" id="KW-0175">Coiled coil</keyword>
<accession>A0A8B5XPY7</accession>
<comment type="caution">
    <text evidence="2">The sequence shown here is derived from an EMBL/GenBank/DDBJ whole genome shotgun (WGS) entry which is preliminary data.</text>
</comment>
<organism evidence="2 3">
    <name type="scientific">Peribacillus simplex</name>
    <dbReference type="NCBI Taxonomy" id="1478"/>
    <lineage>
        <taxon>Bacteria</taxon>
        <taxon>Bacillati</taxon>
        <taxon>Bacillota</taxon>
        <taxon>Bacilli</taxon>
        <taxon>Bacillales</taxon>
        <taxon>Bacillaceae</taxon>
        <taxon>Peribacillus</taxon>
    </lineage>
</organism>
<gene>
    <name evidence="2" type="ORF">FQP34_27155</name>
</gene>
<dbReference type="RefSeq" id="WP_144481167.1">
    <property type="nucleotide sequence ID" value="NZ_VNKI01000024.1"/>
</dbReference>
<feature type="coiled-coil region" evidence="1">
    <location>
        <begin position="1"/>
        <end position="31"/>
    </location>
</feature>
<protein>
    <submittedName>
        <fullName evidence="2">Uncharacterized protein</fullName>
    </submittedName>
</protein>